<dbReference type="Gene3D" id="2.40.160.20">
    <property type="match status" value="1"/>
</dbReference>
<evidence type="ECO:0000259" key="3">
    <source>
        <dbReference type="Pfam" id="PF13505"/>
    </source>
</evidence>
<evidence type="ECO:0000256" key="1">
    <source>
        <dbReference type="ARBA" id="ARBA00022729"/>
    </source>
</evidence>
<dbReference type="RefSeq" id="WP_075767164.1">
    <property type="nucleotide sequence ID" value="NZ_MJIL01000092.1"/>
</dbReference>
<dbReference type="InterPro" id="IPR011250">
    <property type="entry name" value="OMP/PagP_B-barrel"/>
</dbReference>
<dbReference type="EMBL" id="MJIL01000092">
    <property type="protein sequence ID" value="OLQ72189.1"/>
    <property type="molecule type" value="Genomic_DNA"/>
</dbReference>
<evidence type="ECO:0000313" key="4">
    <source>
        <dbReference type="EMBL" id="OLQ72189.1"/>
    </source>
</evidence>
<dbReference type="Proteomes" id="UP000186905">
    <property type="component" value="Unassembled WGS sequence"/>
</dbReference>
<dbReference type="AlphaFoldDB" id="A0A1Q9GCZ6"/>
<keyword evidence="1 2" id="KW-0732">Signal</keyword>
<dbReference type="InterPro" id="IPR027385">
    <property type="entry name" value="Beta-barrel_OMP"/>
</dbReference>
<proteinExistence type="predicted"/>
<sequence length="195" mass="21591">MNKCVLVMLLLISSSVMAEINSGRSDFSQDVYLSAGLGSHDLERQKSTQLSALFGARNYYRHNHNWFIGGEFESSYHGNEELTTEGAYSISVEEKFSLGANIPVGKRFSFSGDFSVDAYGLFGYSMTRLKACTRLGGSCVSDSNTVHGPKWGLGVDASFPDYMIGARWTRVNLDGDYVNDALREENITLLLGYKF</sequence>
<keyword evidence="5" id="KW-1185">Reference proteome</keyword>
<evidence type="ECO:0000256" key="2">
    <source>
        <dbReference type="SAM" id="SignalP"/>
    </source>
</evidence>
<comment type="caution">
    <text evidence="4">The sequence shown here is derived from an EMBL/GenBank/DDBJ whole genome shotgun (WGS) entry which is preliminary data.</text>
</comment>
<feature type="signal peptide" evidence="2">
    <location>
        <begin position="1"/>
        <end position="18"/>
    </location>
</feature>
<evidence type="ECO:0000313" key="5">
    <source>
        <dbReference type="Proteomes" id="UP000186905"/>
    </source>
</evidence>
<reference evidence="4 5" key="1">
    <citation type="submission" date="2016-09" db="EMBL/GenBank/DDBJ databases">
        <title>Photobacterium proteolyticum sp. nov. a protease producing bacterium isolated from ocean sediments of Laizhou Bay.</title>
        <authorList>
            <person name="Li Y."/>
        </authorList>
    </citation>
    <scope>NUCLEOTIDE SEQUENCE [LARGE SCALE GENOMIC DNA]</scope>
    <source>
        <strain evidence="4 5">13-12</strain>
    </source>
</reference>
<organism evidence="4 5">
    <name type="scientific">Photobacterium proteolyticum</name>
    <dbReference type="NCBI Taxonomy" id="1903952"/>
    <lineage>
        <taxon>Bacteria</taxon>
        <taxon>Pseudomonadati</taxon>
        <taxon>Pseudomonadota</taxon>
        <taxon>Gammaproteobacteria</taxon>
        <taxon>Vibrionales</taxon>
        <taxon>Vibrionaceae</taxon>
        <taxon>Photobacterium</taxon>
    </lineage>
</organism>
<protein>
    <recommendedName>
        <fullName evidence="3">Outer membrane protein beta-barrel domain-containing protein</fullName>
    </recommendedName>
</protein>
<dbReference type="Pfam" id="PF13505">
    <property type="entry name" value="OMP_b-brl"/>
    <property type="match status" value="1"/>
</dbReference>
<name>A0A1Q9GCZ6_9GAMM</name>
<dbReference type="SUPFAM" id="SSF56925">
    <property type="entry name" value="OMPA-like"/>
    <property type="match status" value="1"/>
</dbReference>
<dbReference type="OrthoDB" id="5916743at2"/>
<feature type="chain" id="PRO_5012050934" description="Outer membrane protein beta-barrel domain-containing protein" evidence="2">
    <location>
        <begin position="19"/>
        <end position="195"/>
    </location>
</feature>
<accession>A0A1Q9GCZ6</accession>
<gene>
    <name evidence="4" type="ORF">BIT28_24515</name>
</gene>
<feature type="domain" description="Outer membrane protein beta-barrel" evidence="3">
    <location>
        <begin position="5"/>
        <end position="195"/>
    </location>
</feature>